<dbReference type="AlphaFoldDB" id="A0A9K3PCP0"/>
<protein>
    <submittedName>
        <fullName evidence="1">Uncharacterized protein</fullName>
    </submittedName>
</protein>
<dbReference type="EMBL" id="JAGRRH010000024">
    <property type="protein sequence ID" value="KAG7342837.1"/>
    <property type="molecule type" value="Genomic_DNA"/>
</dbReference>
<reference evidence="1" key="2">
    <citation type="submission" date="2021-04" db="EMBL/GenBank/DDBJ databases">
        <authorList>
            <person name="Podell S."/>
        </authorList>
    </citation>
    <scope>NUCLEOTIDE SEQUENCE</scope>
    <source>
        <strain evidence="1">Hildebrandi</strain>
    </source>
</reference>
<accession>A0A9K3PCP0</accession>
<organism evidence="1 2">
    <name type="scientific">Nitzschia inconspicua</name>
    <dbReference type="NCBI Taxonomy" id="303405"/>
    <lineage>
        <taxon>Eukaryota</taxon>
        <taxon>Sar</taxon>
        <taxon>Stramenopiles</taxon>
        <taxon>Ochrophyta</taxon>
        <taxon>Bacillariophyta</taxon>
        <taxon>Bacillariophyceae</taxon>
        <taxon>Bacillariophycidae</taxon>
        <taxon>Bacillariales</taxon>
        <taxon>Bacillariaceae</taxon>
        <taxon>Nitzschia</taxon>
    </lineage>
</organism>
<dbReference type="Proteomes" id="UP000693970">
    <property type="component" value="Unassembled WGS sequence"/>
</dbReference>
<sequence length="522" mass="58184">MVSLMSTSINIMVSLKRSNNRSRNDCDGHSFLRRESKDTQCTEEPLLTVSSLGDVEEDSISFSSSSSLTDDDGELQVIQVELDTTVHSGAATPNTSKGNTDLERPSLVQFSTVEIRNYRMVLGDNPSVTSGVPVTLDWLYDECMVCDVSDYEDSRPPRRDRAQMMLPAEYRARLVMDTGSSRKEIQQRQKEVNIQRSQRRRTLELEHFDSQVDHYFSKRSDWFIDSASSAFSQQVIKPTQIPIPGAFIWKMTVLLHPTVRLYLSLLLSLRIIHAFHIHSTNPLVSVSLSRRVPSNLAFSSSSSSPTNDDAIPTDPEALFEMEGWKNIADDLHQFPLFAVATPEGIPVAYQVTLNEEQTYNIPFFFCSVEEALQELDNAKQINRGSEHAEDMKIVPFPLGTAFRLWCTDQAVIVPSKASITQAGAPPGTNPIGQTVPMWACLEISEEMENGKPRLPIFMDLEDANAAVMEAVGADGGKLDDFEVVCLSLSGAIEQLATVPEDTPSFHFIPPSSSLKYIEEYQS</sequence>
<proteinExistence type="predicted"/>
<comment type="caution">
    <text evidence="1">The sequence shown here is derived from an EMBL/GenBank/DDBJ whole genome shotgun (WGS) entry which is preliminary data.</text>
</comment>
<keyword evidence="2" id="KW-1185">Reference proteome</keyword>
<name>A0A9K3PCP0_9STRA</name>
<reference evidence="1" key="1">
    <citation type="journal article" date="2021" name="Sci. Rep.">
        <title>Diploid genomic architecture of Nitzschia inconspicua, an elite biomass production diatom.</title>
        <authorList>
            <person name="Oliver A."/>
            <person name="Podell S."/>
            <person name="Pinowska A."/>
            <person name="Traller J.C."/>
            <person name="Smith S.R."/>
            <person name="McClure R."/>
            <person name="Beliaev A."/>
            <person name="Bohutskyi P."/>
            <person name="Hill E.A."/>
            <person name="Rabines A."/>
            <person name="Zheng H."/>
            <person name="Allen L.Z."/>
            <person name="Kuo A."/>
            <person name="Grigoriev I.V."/>
            <person name="Allen A.E."/>
            <person name="Hazlebeck D."/>
            <person name="Allen E.E."/>
        </authorList>
    </citation>
    <scope>NUCLEOTIDE SEQUENCE</scope>
    <source>
        <strain evidence="1">Hildebrandi</strain>
    </source>
</reference>
<gene>
    <name evidence="1" type="ORF">IV203_020781</name>
</gene>
<dbReference type="OrthoDB" id="40009at2759"/>
<evidence type="ECO:0000313" key="2">
    <source>
        <dbReference type="Proteomes" id="UP000693970"/>
    </source>
</evidence>
<evidence type="ECO:0000313" key="1">
    <source>
        <dbReference type="EMBL" id="KAG7342837.1"/>
    </source>
</evidence>